<feature type="compositionally biased region" description="Basic and acidic residues" evidence="5">
    <location>
        <begin position="114"/>
        <end position="123"/>
    </location>
</feature>
<dbReference type="GO" id="GO:0005540">
    <property type="term" value="F:hyaluronic acid binding"/>
    <property type="evidence" value="ECO:0007669"/>
    <property type="project" value="InterPro"/>
</dbReference>
<keyword evidence="3" id="KW-0206">Cytoskeleton</keyword>
<feature type="coiled-coil region" evidence="4">
    <location>
        <begin position="28"/>
        <end position="99"/>
    </location>
</feature>
<organism evidence="7">
    <name type="scientific">Lygus hesperus</name>
    <name type="common">Western plant bug</name>
    <dbReference type="NCBI Taxonomy" id="30085"/>
    <lineage>
        <taxon>Eukaryota</taxon>
        <taxon>Metazoa</taxon>
        <taxon>Ecdysozoa</taxon>
        <taxon>Arthropoda</taxon>
        <taxon>Hexapoda</taxon>
        <taxon>Insecta</taxon>
        <taxon>Pterygota</taxon>
        <taxon>Neoptera</taxon>
        <taxon>Paraneoptera</taxon>
        <taxon>Hemiptera</taxon>
        <taxon>Heteroptera</taxon>
        <taxon>Panheteroptera</taxon>
        <taxon>Cimicomorpha</taxon>
        <taxon>Miridae</taxon>
        <taxon>Mirini</taxon>
        <taxon>Lygus</taxon>
    </lineage>
</organism>
<dbReference type="InterPro" id="IPR026203">
    <property type="entry name" value="IHABP"/>
</dbReference>
<evidence type="ECO:0000313" key="7">
    <source>
        <dbReference type="EMBL" id="JAQ08799.1"/>
    </source>
</evidence>
<feature type="non-terminal residue" evidence="7">
    <location>
        <position position="1"/>
    </location>
</feature>
<reference evidence="7" key="1">
    <citation type="journal article" date="2016" name="Gigascience">
        <title>De novo construction of an expanded transcriptome assembly for the western tarnished plant bug, Lygus hesperus.</title>
        <authorList>
            <person name="Tassone E.E."/>
            <person name="Geib S.M."/>
            <person name="Hall B."/>
            <person name="Fabrick J.A."/>
            <person name="Brent C.S."/>
            <person name="Hull J.J."/>
        </authorList>
    </citation>
    <scope>NUCLEOTIDE SEQUENCE</scope>
</reference>
<keyword evidence="4" id="KW-0175">Coiled coil</keyword>
<feature type="compositionally biased region" description="Polar residues" evidence="5">
    <location>
        <begin position="124"/>
        <end position="160"/>
    </location>
</feature>
<evidence type="ECO:0000256" key="1">
    <source>
        <dbReference type="ARBA" id="ARBA00004186"/>
    </source>
</evidence>
<dbReference type="Pfam" id="PF15908">
    <property type="entry name" value="HMMR_C"/>
    <property type="match status" value="1"/>
</dbReference>
<evidence type="ECO:0000256" key="5">
    <source>
        <dbReference type="SAM" id="MobiDB-lite"/>
    </source>
</evidence>
<feature type="domain" description="Hyaluronan-mediated motility receptor C-terminal" evidence="6">
    <location>
        <begin position="13"/>
        <end position="111"/>
    </location>
</feature>
<keyword evidence="2" id="KW-0963">Cytoplasm</keyword>
<keyword evidence="7" id="KW-0675">Receptor</keyword>
<dbReference type="InterPro" id="IPR031794">
    <property type="entry name" value="HMMR_C"/>
</dbReference>
<evidence type="ECO:0000256" key="2">
    <source>
        <dbReference type="ARBA" id="ARBA00022490"/>
    </source>
</evidence>
<feature type="region of interest" description="Disordered" evidence="5">
    <location>
        <begin position="100"/>
        <end position="160"/>
    </location>
</feature>
<dbReference type="PANTHER" id="PTHR18956">
    <property type="entry name" value="HYALURONAN MEDIATED MOTILITY RECEPTOR"/>
    <property type="match status" value="1"/>
</dbReference>
<dbReference type="EMBL" id="GDHC01009830">
    <property type="protein sequence ID" value="JAQ08799.1"/>
    <property type="molecule type" value="Transcribed_RNA"/>
</dbReference>
<protein>
    <submittedName>
        <fullName evidence="7">Hyaluronan mediated motility receptor</fullName>
    </submittedName>
</protein>
<dbReference type="GO" id="GO:0005819">
    <property type="term" value="C:spindle"/>
    <property type="evidence" value="ECO:0007669"/>
    <property type="project" value="UniProtKB-SubCell"/>
</dbReference>
<dbReference type="PANTHER" id="PTHR18956:SF6">
    <property type="entry name" value="HYALURONAN MEDIATED MOTILITY RECEPTOR"/>
    <property type="match status" value="1"/>
</dbReference>
<evidence type="ECO:0000256" key="3">
    <source>
        <dbReference type="ARBA" id="ARBA00023212"/>
    </source>
</evidence>
<evidence type="ECO:0000259" key="6">
    <source>
        <dbReference type="Pfam" id="PF15908"/>
    </source>
</evidence>
<proteinExistence type="predicted"/>
<accession>A0A146LN51</accession>
<sequence>KDLESRLEEALNKNRCLESLIEPFRDQLSQFEKERAEILAKSQKTEKELEALTMEHAKALGHRNHLQKIRHVEALTQCKESLKKENQKLLAENAKLRASLLNAQEGVVKRQAKGKKDNKDKENLGTTPNSSKSKGLTADNTNGETLTRGSPLQTRNAPAP</sequence>
<gene>
    <name evidence="7" type="primary">Hmmr_0</name>
    <name evidence="7" type="ORF">g.68766</name>
</gene>
<comment type="subcellular location">
    <subcellularLocation>
        <location evidence="1">Cytoplasm</location>
        <location evidence="1">Cytoskeleton</location>
        <location evidence="1">Spindle</location>
    </subcellularLocation>
</comment>
<evidence type="ECO:0000256" key="4">
    <source>
        <dbReference type="SAM" id="Coils"/>
    </source>
</evidence>
<name>A0A146LN51_LYGHE</name>
<dbReference type="AlphaFoldDB" id="A0A146LN51"/>